<keyword evidence="7" id="KW-0804">Transcription</keyword>
<evidence type="ECO:0000256" key="8">
    <source>
        <dbReference type="PROSITE-ProRule" id="PRU00169"/>
    </source>
</evidence>
<accession>A0ABX6V094</accession>
<evidence type="ECO:0000256" key="9">
    <source>
        <dbReference type="PROSITE-ProRule" id="PRU01091"/>
    </source>
</evidence>
<protein>
    <submittedName>
        <fullName evidence="12">Response regulator</fullName>
    </submittedName>
</protein>
<evidence type="ECO:0000256" key="3">
    <source>
        <dbReference type="ARBA" id="ARBA00022553"/>
    </source>
</evidence>
<dbReference type="PROSITE" id="PS51755">
    <property type="entry name" value="OMPR_PHOB"/>
    <property type="match status" value="1"/>
</dbReference>
<feature type="DNA-binding region" description="OmpR/PhoB-type" evidence="9">
    <location>
        <begin position="136"/>
        <end position="235"/>
    </location>
</feature>
<dbReference type="InterPro" id="IPR036388">
    <property type="entry name" value="WH-like_DNA-bd_sf"/>
</dbReference>
<dbReference type="CDD" id="cd17623">
    <property type="entry name" value="REC_OmpR_CpxR"/>
    <property type="match status" value="1"/>
</dbReference>
<dbReference type="PANTHER" id="PTHR48111">
    <property type="entry name" value="REGULATOR OF RPOS"/>
    <property type="match status" value="1"/>
</dbReference>
<keyword evidence="5" id="KW-0805">Transcription regulation</keyword>
<dbReference type="InterPro" id="IPR001867">
    <property type="entry name" value="OmpR/PhoB-type_DNA-bd"/>
</dbReference>
<evidence type="ECO:0000256" key="5">
    <source>
        <dbReference type="ARBA" id="ARBA00023015"/>
    </source>
</evidence>
<dbReference type="SUPFAM" id="SSF52172">
    <property type="entry name" value="CheY-like"/>
    <property type="match status" value="1"/>
</dbReference>
<dbReference type="Gene3D" id="1.10.10.10">
    <property type="entry name" value="Winged helix-like DNA-binding domain superfamily/Winged helix DNA-binding domain"/>
    <property type="match status" value="1"/>
</dbReference>
<comment type="subcellular location">
    <subcellularLocation>
        <location evidence="1">Cytoplasm</location>
    </subcellularLocation>
</comment>
<proteinExistence type="predicted"/>
<dbReference type="InterPro" id="IPR039420">
    <property type="entry name" value="WalR-like"/>
</dbReference>
<organism evidence="12 13">
    <name type="scientific">Rodentibacter haemolyticus</name>
    <dbReference type="NCBI Taxonomy" id="2778911"/>
    <lineage>
        <taxon>Bacteria</taxon>
        <taxon>Pseudomonadati</taxon>
        <taxon>Pseudomonadota</taxon>
        <taxon>Gammaproteobacteria</taxon>
        <taxon>Pasteurellales</taxon>
        <taxon>Pasteurellaceae</taxon>
        <taxon>Rodentibacter</taxon>
    </lineage>
</organism>
<feature type="domain" description="Response regulatory" evidence="10">
    <location>
        <begin position="3"/>
        <end position="115"/>
    </location>
</feature>
<dbReference type="InterPro" id="IPR016032">
    <property type="entry name" value="Sig_transdc_resp-reg_C-effctor"/>
</dbReference>
<keyword evidence="3 8" id="KW-0597">Phosphoprotein</keyword>
<dbReference type="PROSITE" id="PS50110">
    <property type="entry name" value="RESPONSE_REGULATORY"/>
    <property type="match status" value="1"/>
</dbReference>
<dbReference type="Gene3D" id="3.40.50.2300">
    <property type="match status" value="1"/>
</dbReference>
<dbReference type="InterPro" id="IPR011006">
    <property type="entry name" value="CheY-like_superfamily"/>
</dbReference>
<evidence type="ECO:0000256" key="2">
    <source>
        <dbReference type="ARBA" id="ARBA00022490"/>
    </source>
</evidence>
<dbReference type="CDD" id="cd00383">
    <property type="entry name" value="trans_reg_C"/>
    <property type="match status" value="1"/>
</dbReference>
<evidence type="ECO:0000259" key="10">
    <source>
        <dbReference type="PROSITE" id="PS50110"/>
    </source>
</evidence>
<sequence length="236" mass="26715">MSKILLVDDDTELTDLLAEVLSLEGFIVDVANNGQEALDKLEQNYALILLDVMMPVLNGIETLKHIRQQSNVPVMMLSARGEEIDRVLGLELGADDYLPKPFNDRELVARIKAILRRSVDSNGTSNRPLSSQRDKNGWVDFHGLKLHLENHLAFYKTQDLHLTESEFALLRELVRSAGELVTREELSLSALGKALSPFDRSVDMHMSNLRKKLPQKENGLPWFKTLRGRGYLLVNK</sequence>
<evidence type="ECO:0000313" key="13">
    <source>
        <dbReference type="Proteomes" id="UP000663069"/>
    </source>
</evidence>
<keyword evidence="13" id="KW-1185">Reference proteome</keyword>
<feature type="domain" description="OmpR/PhoB-type" evidence="11">
    <location>
        <begin position="136"/>
        <end position="235"/>
    </location>
</feature>
<dbReference type="SMART" id="SM00862">
    <property type="entry name" value="Trans_reg_C"/>
    <property type="match status" value="1"/>
</dbReference>
<dbReference type="Proteomes" id="UP000663069">
    <property type="component" value="Chromosome"/>
</dbReference>
<dbReference type="InterPro" id="IPR058124">
    <property type="entry name" value="CpxR-like_REC"/>
</dbReference>
<keyword evidence="6 9" id="KW-0238">DNA-binding</keyword>
<dbReference type="Pfam" id="PF00486">
    <property type="entry name" value="Trans_reg_C"/>
    <property type="match status" value="1"/>
</dbReference>
<reference evidence="12 13" key="1">
    <citation type="submission" date="2020-10" db="EMBL/GenBank/DDBJ databases">
        <title>Genome Sequencing of Rodentibacter spp. strain DSM111151.</title>
        <authorList>
            <person name="Benga L."/>
            <person name="Lautwein T."/>
        </authorList>
    </citation>
    <scope>NUCLEOTIDE SEQUENCE [LARGE SCALE GENOMIC DNA]</scope>
    <source>
        <strain evidence="12 13">DSM 111151</strain>
    </source>
</reference>
<evidence type="ECO:0000256" key="1">
    <source>
        <dbReference type="ARBA" id="ARBA00004496"/>
    </source>
</evidence>
<dbReference type="RefSeq" id="WP_194813093.1">
    <property type="nucleotide sequence ID" value="NZ_CP063056.1"/>
</dbReference>
<keyword evidence="2" id="KW-0963">Cytoplasm</keyword>
<dbReference type="SUPFAM" id="SSF46894">
    <property type="entry name" value="C-terminal effector domain of the bipartite response regulators"/>
    <property type="match status" value="1"/>
</dbReference>
<dbReference type="PANTHER" id="PTHR48111:SF39">
    <property type="entry name" value="TRANSCRIPTIONAL REGULATORY PROTEIN CPXR"/>
    <property type="match status" value="1"/>
</dbReference>
<feature type="modified residue" description="4-aspartylphosphate" evidence="8">
    <location>
        <position position="51"/>
    </location>
</feature>
<keyword evidence="4" id="KW-0902">Two-component regulatory system</keyword>
<name>A0ABX6V094_9PAST</name>
<dbReference type="SMART" id="SM00448">
    <property type="entry name" value="REC"/>
    <property type="match status" value="1"/>
</dbReference>
<evidence type="ECO:0000259" key="11">
    <source>
        <dbReference type="PROSITE" id="PS51755"/>
    </source>
</evidence>
<evidence type="ECO:0000256" key="7">
    <source>
        <dbReference type="ARBA" id="ARBA00023163"/>
    </source>
</evidence>
<evidence type="ECO:0000256" key="4">
    <source>
        <dbReference type="ARBA" id="ARBA00023012"/>
    </source>
</evidence>
<evidence type="ECO:0000313" key="12">
    <source>
        <dbReference type="EMBL" id="QPB43537.1"/>
    </source>
</evidence>
<dbReference type="Gene3D" id="6.10.250.690">
    <property type="match status" value="1"/>
</dbReference>
<dbReference type="InterPro" id="IPR001789">
    <property type="entry name" value="Sig_transdc_resp-reg_receiver"/>
</dbReference>
<evidence type="ECO:0000256" key="6">
    <source>
        <dbReference type="ARBA" id="ARBA00023125"/>
    </source>
</evidence>
<dbReference type="Pfam" id="PF00072">
    <property type="entry name" value="Response_reg"/>
    <property type="match status" value="1"/>
</dbReference>
<dbReference type="EMBL" id="CP063056">
    <property type="protein sequence ID" value="QPB43537.1"/>
    <property type="molecule type" value="Genomic_DNA"/>
</dbReference>
<gene>
    <name evidence="12" type="ORF">IHV77_05535</name>
</gene>